<proteinExistence type="predicted"/>
<evidence type="ECO:0000313" key="2">
    <source>
        <dbReference type="Proteomes" id="UP000218387"/>
    </source>
</evidence>
<sequence length="83" mass="9214">MKEIHICIGSACHVKGSYQVVQRFKELVAERGLENEVELMGTFCLDACSDGVAVKVDEHIYTVKPEGVDQLFDQIMEGNNGCH</sequence>
<gene>
    <name evidence="1" type="ORF">CPZ25_008195</name>
</gene>
<organism evidence="1 2">
    <name type="scientific">Eubacterium maltosivorans</name>
    <dbReference type="NCBI Taxonomy" id="2041044"/>
    <lineage>
        <taxon>Bacteria</taxon>
        <taxon>Bacillati</taxon>
        <taxon>Bacillota</taxon>
        <taxon>Clostridia</taxon>
        <taxon>Eubacteriales</taxon>
        <taxon>Eubacteriaceae</taxon>
        <taxon>Eubacterium</taxon>
    </lineage>
</organism>
<dbReference type="KEGG" id="emt:CPZ25_008195"/>
<dbReference type="Proteomes" id="UP000218387">
    <property type="component" value="Chromosome"/>
</dbReference>
<dbReference type="CDD" id="cd02980">
    <property type="entry name" value="TRX_Fd_family"/>
    <property type="match status" value="1"/>
</dbReference>
<reference evidence="1 2" key="1">
    <citation type="submission" date="2018-05" db="EMBL/GenBank/DDBJ databases">
        <title>Genome comparison of Eubacterium sp.</title>
        <authorList>
            <person name="Feng Y."/>
            <person name="Sanchez-Andrea I."/>
            <person name="Stams A.J.M."/>
            <person name="De Vos W.M."/>
        </authorList>
    </citation>
    <scope>NUCLEOTIDE SEQUENCE [LARGE SCALE GENOMIC DNA]</scope>
    <source>
        <strain evidence="1 2">YI</strain>
    </source>
</reference>
<evidence type="ECO:0000313" key="1">
    <source>
        <dbReference type="EMBL" id="QCT71309.1"/>
    </source>
</evidence>
<dbReference type="InterPro" id="IPR036249">
    <property type="entry name" value="Thioredoxin-like_sf"/>
</dbReference>
<dbReference type="Gene3D" id="3.40.30.10">
    <property type="entry name" value="Glutaredoxin"/>
    <property type="match status" value="1"/>
</dbReference>
<dbReference type="Pfam" id="PF01257">
    <property type="entry name" value="2Fe-2S_thioredx"/>
    <property type="match status" value="1"/>
</dbReference>
<dbReference type="RefSeq" id="WP_058693739.1">
    <property type="nucleotide sequence ID" value="NZ_CABJDW020000003.1"/>
</dbReference>
<dbReference type="EMBL" id="CP029487">
    <property type="protein sequence ID" value="QCT71309.1"/>
    <property type="molecule type" value="Genomic_DNA"/>
</dbReference>
<keyword evidence="2" id="KW-1185">Reference proteome</keyword>
<accession>A0A4P9C729</accession>
<name>A0A4P9C729_EUBML</name>
<dbReference type="AlphaFoldDB" id="A0A4P9C729"/>
<protein>
    <submittedName>
        <fullName evidence="1">(2Fe-2S) ferredoxin domain-containing protein</fullName>
    </submittedName>
</protein>
<dbReference type="SUPFAM" id="SSF52833">
    <property type="entry name" value="Thioredoxin-like"/>
    <property type="match status" value="1"/>
</dbReference>